<dbReference type="EMBL" id="DXES01000008">
    <property type="protein sequence ID" value="HIX64670.1"/>
    <property type="molecule type" value="Genomic_DNA"/>
</dbReference>
<dbReference type="AlphaFoldDB" id="A0A9D1WRG8"/>
<evidence type="ECO:0000313" key="4">
    <source>
        <dbReference type="Proteomes" id="UP000886800"/>
    </source>
</evidence>
<name>A0A9D1WRG8_9FIRM</name>
<proteinExistence type="predicted"/>
<accession>A0A9D1WRG8</accession>
<evidence type="ECO:0000259" key="2">
    <source>
        <dbReference type="Pfam" id="PF13439"/>
    </source>
</evidence>
<evidence type="ECO:0000259" key="1">
    <source>
        <dbReference type="Pfam" id="PF00534"/>
    </source>
</evidence>
<dbReference type="EC" id="2.4.-.-" evidence="3"/>
<keyword evidence="3" id="KW-0328">Glycosyltransferase</keyword>
<dbReference type="InterPro" id="IPR001296">
    <property type="entry name" value="Glyco_trans_1"/>
</dbReference>
<feature type="domain" description="Glycosyltransferase subfamily 4-like N-terminal" evidence="2">
    <location>
        <begin position="24"/>
        <end position="126"/>
    </location>
</feature>
<reference evidence="3" key="1">
    <citation type="journal article" date="2021" name="PeerJ">
        <title>Extensive microbial diversity within the chicken gut microbiome revealed by metagenomics and culture.</title>
        <authorList>
            <person name="Gilroy R."/>
            <person name="Ravi A."/>
            <person name="Getino M."/>
            <person name="Pursley I."/>
            <person name="Horton D.L."/>
            <person name="Alikhan N.F."/>
            <person name="Baker D."/>
            <person name="Gharbi K."/>
            <person name="Hall N."/>
            <person name="Watson M."/>
            <person name="Adriaenssens E.M."/>
            <person name="Foster-Nyarko E."/>
            <person name="Jarju S."/>
            <person name="Secka A."/>
            <person name="Antonio M."/>
            <person name="Oren A."/>
            <person name="Chaudhuri R.R."/>
            <person name="La Ragione R."/>
            <person name="Hildebrand F."/>
            <person name="Pallen M.J."/>
        </authorList>
    </citation>
    <scope>NUCLEOTIDE SEQUENCE</scope>
    <source>
        <strain evidence="3">CHK188-5543</strain>
    </source>
</reference>
<reference evidence="3" key="2">
    <citation type="submission" date="2021-04" db="EMBL/GenBank/DDBJ databases">
        <authorList>
            <person name="Gilroy R."/>
        </authorList>
    </citation>
    <scope>NUCLEOTIDE SEQUENCE</scope>
    <source>
        <strain evidence="3">CHK188-5543</strain>
    </source>
</reference>
<dbReference type="InterPro" id="IPR028098">
    <property type="entry name" value="Glyco_trans_4-like_N"/>
</dbReference>
<feature type="domain" description="Glycosyl transferase family 1" evidence="1">
    <location>
        <begin position="184"/>
        <end position="343"/>
    </location>
</feature>
<organism evidence="3 4">
    <name type="scientific">Candidatus Anaerotruncus excrementipullorum</name>
    <dbReference type="NCBI Taxonomy" id="2838465"/>
    <lineage>
        <taxon>Bacteria</taxon>
        <taxon>Bacillati</taxon>
        <taxon>Bacillota</taxon>
        <taxon>Clostridia</taxon>
        <taxon>Eubacteriales</taxon>
        <taxon>Oscillospiraceae</taxon>
        <taxon>Anaerotruncus</taxon>
    </lineage>
</organism>
<dbReference type="Pfam" id="PF00534">
    <property type="entry name" value="Glycos_transf_1"/>
    <property type="match status" value="1"/>
</dbReference>
<dbReference type="Proteomes" id="UP000886800">
    <property type="component" value="Unassembled WGS sequence"/>
</dbReference>
<comment type="caution">
    <text evidence="3">The sequence shown here is derived from an EMBL/GenBank/DDBJ whole genome shotgun (WGS) entry which is preliminary data.</text>
</comment>
<dbReference type="SUPFAM" id="SSF53756">
    <property type="entry name" value="UDP-Glycosyltransferase/glycogen phosphorylase"/>
    <property type="match status" value="1"/>
</dbReference>
<dbReference type="PANTHER" id="PTHR45947:SF3">
    <property type="entry name" value="SULFOQUINOVOSYL TRANSFERASE SQD2"/>
    <property type="match status" value="1"/>
</dbReference>
<dbReference type="Gene3D" id="3.40.50.2000">
    <property type="entry name" value="Glycogen Phosphorylase B"/>
    <property type="match status" value="2"/>
</dbReference>
<sequence>MEKKVLFCASTLDHLRQFHQPYLEAFARAGWEVWAAAEQVGELPWAHRVVALPLRKKFTSPENLLAVAQCRRLLARERFGLVSVHTALAGAVVRAAAWTLPRRPPICYTCHGYLFREQDGLGKWPYLLPEILCAPVTGLLLVMNGEDEQIARSRRLGRRIRRIDGMGFDGARFYPPSPQDRAAGRARWGFAPDEVVFVYAAEFSRRKNQALVLRAFARAGVPNGRLVLAGVGDLREECIRLAQQLGLSGRVLFPGEVDTAELVGFCDAVVSASHSEGLPFHLMEGMACGLPAAVTDIKGHRDLVEPEVTGLLCPPEDEAALAAAIARLAGEPDTRRAWGRAAQVRSGRYARQRVVPQVLGEYRQWLEGREGDG</sequence>
<gene>
    <name evidence="3" type="ORF">H9736_00320</name>
</gene>
<dbReference type="GO" id="GO:0016758">
    <property type="term" value="F:hexosyltransferase activity"/>
    <property type="evidence" value="ECO:0007669"/>
    <property type="project" value="TreeGrafter"/>
</dbReference>
<dbReference type="InterPro" id="IPR050194">
    <property type="entry name" value="Glycosyltransferase_grp1"/>
</dbReference>
<keyword evidence="3" id="KW-0808">Transferase</keyword>
<dbReference type="PANTHER" id="PTHR45947">
    <property type="entry name" value="SULFOQUINOVOSYL TRANSFERASE SQD2"/>
    <property type="match status" value="1"/>
</dbReference>
<protein>
    <submittedName>
        <fullName evidence="3">Glycosyltransferase</fullName>
        <ecNumber evidence="3">2.4.-.-</ecNumber>
    </submittedName>
</protein>
<evidence type="ECO:0000313" key="3">
    <source>
        <dbReference type="EMBL" id="HIX64670.1"/>
    </source>
</evidence>
<dbReference type="Pfam" id="PF13439">
    <property type="entry name" value="Glyco_transf_4"/>
    <property type="match status" value="1"/>
</dbReference>